<reference evidence="10 11" key="1">
    <citation type="submission" date="2020-04" db="EMBL/GenBank/DDBJ databases">
        <title>Perkinsus olseni comparative genomics.</title>
        <authorList>
            <person name="Bogema D.R."/>
        </authorList>
    </citation>
    <scope>NUCLEOTIDE SEQUENCE [LARGE SCALE GENOMIC DNA]</scope>
    <source>
        <strain evidence="10">ATCC PRA-179</strain>
    </source>
</reference>
<keyword evidence="3 8" id="KW-0378">Hydrolase</keyword>
<dbReference type="PROSITE" id="PS00138">
    <property type="entry name" value="SUBTILASE_SER"/>
    <property type="match status" value="1"/>
</dbReference>
<dbReference type="EC" id="3.4.21.62" evidence="6"/>
<comment type="caution">
    <text evidence="7">Lacks conserved residue(s) required for the propagation of feature annotation.</text>
</comment>
<dbReference type="InterPro" id="IPR015500">
    <property type="entry name" value="Peptidase_S8_subtilisin-rel"/>
</dbReference>
<dbReference type="AlphaFoldDB" id="A0A7J6LBB0"/>
<comment type="catalytic activity">
    <reaction evidence="5">
        <text>Hydrolysis of proteins with broad specificity for peptide bonds, and a preference for a large uncharged residue in P1. Hydrolyzes peptide amides.</text>
        <dbReference type="EC" id="3.4.21.62"/>
    </reaction>
</comment>
<dbReference type="EMBL" id="JABAHT010000410">
    <property type="protein sequence ID" value="KAF4656411.1"/>
    <property type="molecule type" value="Genomic_DNA"/>
</dbReference>
<evidence type="ECO:0000313" key="10">
    <source>
        <dbReference type="EMBL" id="KAF4656411.1"/>
    </source>
</evidence>
<dbReference type="InterPro" id="IPR050131">
    <property type="entry name" value="Peptidase_S8_subtilisin-like"/>
</dbReference>
<dbReference type="GO" id="GO:0006508">
    <property type="term" value="P:proteolysis"/>
    <property type="evidence" value="ECO:0007669"/>
    <property type="project" value="UniProtKB-KW"/>
</dbReference>
<sequence length="475" mass="52372">MCQNRQVDAPVESRTMLFLVYGIHCMHLHSPRVAVEATTHTAFVTWYLLRIVCLHAAAYSHRFAAFPMRISTIIVFSLASLIGASAPTSDTIVSIKSGSADVDIRRLPQIMRDAGMIPDQKIASFLDTVEITPLEYVHSQVVQTSASAIDSDSDALCKFVTVASSKLSLQSECGEDISGQVQYDDDLNVGDPDARYQSPWKWMDMAEVWRLALPHVTRDVKVAVLDSGIDWADPDLAPLKRTLKKKKSGGYVDGGWNFFTNSSNLTYGEPHDTKIVDDNRNLPLSQFLAALNMAIDLEVDVVSMSLKYEFHIRNHPLYVLMYNALRYAQQHNMLLVSAAGNDAREASYVYPCWFGGPRSMCVAALSDDRTENTLAGFSNWGQRVDVAAYGEGIFFGRWENGTGRYFYGTSAATPIVSGIAAILLSMNIEPGMVKRLIDANSDPISFAPSRSILGGALNALNTVQHAIHILQAKFT</sequence>
<dbReference type="SUPFAM" id="SSF52743">
    <property type="entry name" value="Subtilisin-like"/>
    <property type="match status" value="1"/>
</dbReference>
<evidence type="ECO:0000256" key="7">
    <source>
        <dbReference type="PROSITE-ProRule" id="PRU01240"/>
    </source>
</evidence>
<dbReference type="PROSITE" id="PS51892">
    <property type="entry name" value="SUBTILASE"/>
    <property type="match status" value="1"/>
</dbReference>
<protein>
    <recommendedName>
        <fullName evidence="6">subtilisin</fullName>
        <ecNumber evidence="6">3.4.21.62</ecNumber>
    </recommendedName>
</protein>
<evidence type="ECO:0000256" key="6">
    <source>
        <dbReference type="ARBA" id="ARBA00023619"/>
    </source>
</evidence>
<evidence type="ECO:0000313" key="11">
    <source>
        <dbReference type="Proteomes" id="UP000570595"/>
    </source>
</evidence>
<dbReference type="GO" id="GO:0004252">
    <property type="term" value="F:serine-type endopeptidase activity"/>
    <property type="evidence" value="ECO:0007669"/>
    <property type="project" value="UniProtKB-EC"/>
</dbReference>
<proteinExistence type="inferred from homology"/>
<dbReference type="InterPro" id="IPR023828">
    <property type="entry name" value="Peptidase_S8_Ser-AS"/>
</dbReference>
<organism evidence="10 11">
    <name type="scientific">Perkinsus olseni</name>
    <name type="common">Perkinsus atlanticus</name>
    <dbReference type="NCBI Taxonomy" id="32597"/>
    <lineage>
        <taxon>Eukaryota</taxon>
        <taxon>Sar</taxon>
        <taxon>Alveolata</taxon>
        <taxon>Perkinsozoa</taxon>
        <taxon>Perkinsea</taxon>
        <taxon>Perkinsida</taxon>
        <taxon>Perkinsidae</taxon>
        <taxon>Perkinsus</taxon>
    </lineage>
</organism>
<dbReference type="PRINTS" id="PR00723">
    <property type="entry name" value="SUBTILISIN"/>
</dbReference>
<dbReference type="Pfam" id="PF00082">
    <property type="entry name" value="Peptidase_S8"/>
    <property type="match status" value="1"/>
</dbReference>
<evidence type="ECO:0000256" key="4">
    <source>
        <dbReference type="ARBA" id="ARBA00022825"/>
    </source>
</evidence>
<dbReference type="InterPro" id="IPR036852">
    <property type="entry name" value="Peptidase_S8/S53_dom_sf"/>
</dbReference>
<feature type="domain" description="Peptidase S8/S53" evidence="9">
    <location>
        <begin position="277"/>
        <end position="437"/>
    </location>
</feature>
<dbReference type="InterPro" id="IPR000209">
    <property type="entry name" value="Peptidase_S8/S53_dom"/>
</dbReference>
<comment type="caution">
    <text evidence="10">The sequence shown here is derived from an EMBL/GenBank/DDBJ whole genome shotgun (WGS) entry which is preliminary data.</text>
</comment>
<dbReference type="Gene3D" id="3.40.50.200">
    <property type="entry name" value="Peptidase S8/S53 domain"/>
    <property type="match status" value="2"/>
</dbReference>
<evidence type="ECO:0000256" key="2">
    <source>
        <dbReference type="ARBA" id="ARBA00022670"/>
    </source>
</evidence>
<comment type="similarity">
    <text evidence="1 7 8">Belongs to the peptidase S8 family.</text>
</comment>
<evidence type="ECO:0000256" key="8">
    <source>
        <dbReference type="RuleBase" id="RU003355"/>
    </source>
</evidence>
<keyword evidence="2 8" id="KW-0645">Protease</keyword>
<accession>A0A7J6LBB0</accession>
<dbReference type="PANTHER" id="PTHR43806:SF11">
    <property type="entry name" value="CEREVISIN-RELATED"/>
    <property type="match status" value="1"/>
</dbReference>
<evidence type="ECO:0000259" key="9">
    <source>
        <dbReference type="Pfam" id="PF00082"/>
    </source>
</evidence>
<keyword evidence="4 8" id="KW-0720">Serine protease</keyword>
<dbReference type="InterPro" id="IPR023827">
    <property type="entry name" value="Peptidase_S8_Asp-AS"/>
</dbReference>
<dbReference type="PANTHER" id="PTHR43806">
    <property type="entry name" value="PEPTIDASE S8"/>
    <property type="match status" value="1"/>
</dbReference>
<dbReference type="Proteomes" id="UP000570595">
    <property type="component" value="Unassembled WGS sequence"/>
</dbReference>
<gene>
    <name evidence="10" type="ORF">FOZ61_006997</name>
</gene>
<dbReference type="PROSITE" id="PS00136">
    <property type="entry name" value="SUBTILASE_ASP"/>
    <property type="match status" value="1"/>
</dbReference>
<dbReference type="OrthoDB" id="206201at2759"/>
<evidence type="ECO:0000256" key="1">
    <source>
        <dbReference type="ARBA" id="ARBA00011073"/>
    </source>
</evidence>
<evidence type="ECO:0000256" key="5">
    <source>
        <dbReference type="ARBA" id="ARBA00023529"/>
    </source>
</evidence>
<name>A0A7J6LBB0_PEROL</name>
<evidence type="ECO:0000256" key="3">
    <source>
        <dbReference type="ARBA" id="ARBA00022801"/>
    </source>
</evidence>